<dbReference type="GO" id="GO:0004807">
    <property type="term" value="F:triose-phosphate isomerase activity"/>
    <property type="evidence" value="ECO:0007669"/>
    <property type="project" value="UniProtKB-EC"/>
</dbReference>
<evidence type="ECO:0000256" key="5">
    <source>
        <dbReference type="ARBA" id="ARBA00023152"/>
    </source>
</evidence>
<evidence type="ECO:0000256" key="4">
    <source>
        <dbReference type="ARBA" id="ARBA00022490"/>
    </source>
</evidence>
<dbReference type="NCBIfam" id="TIGR00419">
    <property type="entry name" value="tim"/>
    <property type="match status" value="1"/>
</dbReference>
<dbReference type="InterPro" id="IPR000652">
    <property type="entry name" value="Triosephosphate_isomerase"/>
</dbReference>
<dbReference type="Proteomes" id="UP000662770">
    <property type="component" value="Chromosome"/>
</dbReference>
<evidence type="ECO:0000256" key="2">
    <source>
        <dbReference type="ARBA" id="ARBA00007422"/>
    </source>
</evidence>
<keyword evidence="4 7" id="KW-0963">Cytoplasm</keyword>
<accession>A0ABX7QUC0</accession>
<dbReference type="Pfam" id="PF00121">
    <property type="entry name" value="TIM"/>
    <property type="match status" value="1"/>
</dbReference>
<keyword evidence="3 7" id="KW-0312">Gluconeogenesis</keyword>
<feature type="binding site" evidence="7">
    <location>
        <position position="220"/>
    </location>
    <ligand>
        <name>substrate</name>
    </ligand>
</feature>
<comment type="similarity">
    <text evidence="2 7 8">Belongs to the triosephosphate isomerase family.</text>
</comment>
<dbReference type="InterPro" id="IPR035990">
    <property type="entry name" value="TIM_sf"/>
</dbReference>
<evidence type="ECO:0000256" key="7">
    <source>
        <dbReference type="HAMAP-Rule" id="MF_00147"/>
    </source>
</evidence>
<feature type="active site" description="Electrophile" evidence="7">
    <location>
        <position position="103"/>
    </location>
</feature>
<dbReference type="InterPro" id="IPR022896">
    <property type="entry name" value="TrioseP_Isoase_bac/euk"/>
</dbReference>
<dbReference type="InterPro" id="IPR020861">
    <property type="entry name" value="Triosephosphate_isomerase_AS"/>
</dbReference>
<comment type="subcellular location">
    <subcellularLocation>
        <location evidence="7 8">Cytoplasm</location>
    </subcellularLocation>
</comment>
<dbReference type="PROSITE" id="PS00171">
    <property type="entry name" value="TIM_1"/>
    <property type="match status" value="1"/>
</dbReference>
<dbReference type="HAMAP" id="MF_00147_B">
    <property type="entry name" value="TIM_B"/>
    <property type="match status" value="1"/>
</dbReference>
<keyword evidence="6 7" id="KW-0413">Isomerase</keyword>
<dbReference type="RefSeq" id="WP_207355716.1">
    <property type="nucleotide sequence ID" value="NZ_CP071503.1"/>
</dbReference>
<comment type="pathway">
    <text evidence="7 8">Carbohydrate biosynthesis; gluconeogenesis.</text>
</comment>
<dbReference type="EMBL" id="CP071503">
    <property type="protein sequence ID" value="QSX34515.1"/>
    <property type="molecule type" value="Genomic_DNA"/>
</dbReference>
<feature type="active site" description="Proton acceptor" evidence="7">
    <location>
        <position position="175"/>
    </location>
</feature>
<dbReference type="InterPro" id="IPR013785">
    <property type="entry name" value="Aldolase_TIM"/>
</dbReference>
<evidence type="ECO:0000313" key="9">
    <source>
        <dbReference type="EMBL" id="QSX34515.1"/>
    </source>
</evidence>
<comment type="pathway">
    <text evidence="7 8">Carbohydrate degradation; glycolysis; D-glyceraldehyde 3-phosphate from glycerone phosphate: step 1/1.</text>
</comment>
<organism evidence="9 10">
    <name type="scientific">Shewanella avicenniae</name>
    <dbReference type="NCBI Taxonomy" id="2814294"/>
    <lineage>
        <taxon>Bacteria</taxon>
        <taxon>Pseudomonadati</taxon>
        <taxon>Pseudomonadota</taxon>
        <taxon>Gammaproteobacteria</taxon>
        <taxon>Alteromonadales</taxon>
        <taxon>Shewanellaceae</taxon>
        <taxon>Shewanella</taxon>
    </lineage>
</organism>
<protein>
    <recommendedName>
        <fullName evidence="7 8">Triosephosphate isomerase</fullName>
        <shortName evidence="7">TIM</shortName>
        <shortName evidence="7">TPI</shortName>
        <ecNumber evidence="7 8">5.3.1.1</ecNumber>
    </recommendedName>
    <alternativeName>
        <fullName evidence="7">Triose-phosphate isomerase</fullName>
    </alternativeName>
</protein>
<gene>
    <name evidence="7" type="primary">tpiA</name>
    <name evidence="9" type="ORF">JYB87_04490</name>
</gene>
<dbReference type="PROSITE" id="PS51440">
    <property type="entry name" value="TIM_2"/>
    <property type="match status" value="1"/>
</dbReference>
<evidence type="ECO:0000256" key="3">
    <source>
        <dbReference type="ARBA" id="ARBA00022432"/>
    </source>
</evidence>
<dbReference type="PANTHER" id="PTHR21139:SF42">
    <property type="entry name" value="TRIOSEPHOSPHATE ISOMERASE"/>
    <property type="match status" value="1"/>
</dbReference>
<comment type="function">
    <text evidence="7">Involved in the gluconeogenesis. Catalyzes stereospecifically the conversion of dihydroxyacetone phosphate (DHAP) to D-glyceraldehyde-3-phosphate (G3P).</text>
</comment>
<comment type="catalytic activity">
    <reaction evidence="7 8">
        <text>D-glyceraldehyde 3-phosphate = dihydroxyacetone phosphate</text>
        <dbReference type="Rhea" id="RHEA:18585"/>
        <dbReference type="ChEBI" id="CHEBI:57642"/>
        <dbReference type="ChEBI" id="CHEBI:59776"/>
        <dbReference type="EC" id="5.3.1.1"/>
    </reaction>
</comment>
<feature type="binding site" evidence="7">
    <location>
        <begin position="11"/>
        <end position="13"/>
    </location>
    <ligand>
        <name>substrate</name>
    </ligand>
</feature>
<evidence type="ECO:0000256" key="8">
    <source>
        <dbReference type="RuleBase" id="RU363013"/>
    </source>
</evidence>
<name>A0ABX7QUC0_9GAMM</name>
<evidence type="ECO:0000256" key="6">
    <source>
        <dbReference type="ARBA" id="ARBA00023235"/>
    </source>
</evidence>
<dbReference type="SUPFAM" id="SSF51351">
    <property type="entry name" value="Triosephosphate isomerase (TIM)"/>
    <property type="match status" value="1"/>
</dbReference>
<evidence type="ECO:0000313" key="10">
    <source>
        <dbReference type="Proteomes" id="UP000662770"/>
    </source>
</evidence>
<comment type="subunit">
    <text evidence="7 8">Homodimer.</text>
</comment>
<comment type="pathway">
    <text evidence="1">Carbohydrate metabolism; erythritol degradation.</text>
</comment>
<sequence>MALRRPMVAGNWKMNGSAQLAQELFKKFAAKLNNDAVEVVLCPPTIYLESVRQQLEKHREALKGSIVRMGAQNVSQHDFGAYTGEISGGMLTDVGCKYVIIGHSERRRMYGETSDVVADKFAAAQKHGLTPILCVGESGPAREARRTFEVLAEELDVVIEKNGTMAFDNAIIAYEPLWAVGTGKSATPEQAQEVHAFIRKRLSEVSPYIGENIRILYGGSVTPSNAADLFAQPDVDGGLIGGASLNSTEFLSLCAIATSA</sequence>
<feature type="binding site" evidence="7">
    <location>
        <position position="181"/>
    </location>
    <ligand>
        <name>substrate</name>
    </ligand>
</feature>
<evidence type="ECO:0000256" key="1">
    <source>
        <dbReference type="ARBA" id="ARBA00004939"/>
    </source>
</evidence>
<reference evidence="9 10" key="1">
    <citation type="submission" date="2021-03" db="EMBL/GenBank/DDBJ databases">
        <title>Novel species identification of genus Shewanella.</title>
        <authorList>
            <person name="Liu G."/>
            <person name="Zhang Q."/>
        </authorList>
    </citation>
    <scope>NUCLEOTIDE SEQUENCE [LARGE SCALE GENOMIC DNA]</scope>
    <source>
        <strain evidence="9 10">FJAT-51800</strain>
    </source>
</reference>
<dbReference type="PANTHER" id="PTHR21139">
    <property type="entry name" value="TRIOSEPHOSPHATE ISOMERASE"/>
    <property type="match status" value="1"/>
</dbReference>
<keyword evidence="5 7" id="KW-0324">Glycolysis</keyword>
<proteinExistence type="inferred from homology"/>
<dbReference type="Gene3D" id="3.20.20.70">
    <property type="entry name" value="Aldolase class I"/>
    <property type="match status" value="1"/>
</dbReference>
<dbReference type="EC" id="5.3.1.1" evidence="7 8"/>
<feature type="binding site" evidence="7">
    <location>
        <begin position="241"/>
        <end position="242"/>
    </location>
    <ligand>
        <name>substrate</name>
    </ligand>
</feature>
<keyword evidence="10" id="KW-1185">Reference proteome</keyword>
<dbReference type="CDD" id="cd00311">
    <property type="entry name" value="TIM"/>
    <property type="match status" value="1"/>
</dbReference>